<dbReference type="AlphaFoldDB" id="A0A1R2CWC9"/>
<dbReference type="InterPro" id="IPR057357">
    <property type="entry name" value="Znf-C2H2_ZFAND2A/B"/>
</dbReference>
<dbReference type="OrthoDB" id="431929at2759"/>
<keyword evidence="1" id="KW-0479">Metal-binding</keyword>
<keyword evidence="3 5" id="KW-0863">Zinc-finger</keyword>
<keyword evidence="4" id="KW-0862">Zinc</keyword>
<dbReference type="SUPFAM" id="SSF118310">
    <property type="entry name" value="AN1-like Zinc finger"/>
    <property type="match status" value="2"/>
</dbReference>
<dbReference type="EMBL" id="MPUH01000045">
    <property type="protein sequence ID" value="OMJ93290.1"/>
    <property type="molecule type" value="Genomic_DNA"/>
</dbReference>
<dbReference type="SMART" id="SM00154">
    <property type="entry name" value="ZnF_AN1"/>
    <property type="match status" value="2"/>
</dbReference>
<evidence type="ECO:0000313" key="7">
    <source>
        <dbReference type="EMBL" id="OMJ93290.1"/>
    </source>
</evidence>
<sequence length="141" mass="15827">MDFVNLGAHCSVGYCKQQDFLPFLCDGCGKKFCLQHRCYREHKCSNVPVGNQVIICPLCGKGININYDADVNYLWEIHSQSSNCTQTFRVSCSNISCKKKLSEVNSITCNKCKKIVCLAHRFPDQHNCVAPKGNGFGCYVF</sequence>
<keyword evidence="8" id="KW-1185">Reference proteome</keyword>
<dbReference type="Gene3D" id="4.10.1110.10">
    <property type="entry name" value="AN1-like Zinc finger"/>
    <property type="match status" value="2"/>
</dbReference>
<feature type="domain" description="AN1-type" evidence="6">
    <location>
        <begin position="4"/>
        <end position="52"/>
    </location>
</feature>
<dbReference type="GO" id="GO:0008270">
    <property type="term" value="F:zinc ion binding"/>
    <property type="evidence" value="ECO:0007669"/>
    <property type="project" value="UniProtKB-KW"/>
</dbReference>
<name>A0A1R2CWC9_9CILI</name>
<dbReference type="Pfam" id="PF01428">
    <property type="entry name" value="zf-AN1"/>
    <property type="match status" value="2"/>
</dbReference>
<organism evidence="7 8">
    <name type="scientific">Stentor coeruleus</name>
    <dbReference type="NCBI Taxonomy" id="5963"/>
    <lineage>
        <taxon>Eukaryota</taxon>
        <taxon>Sar</taxon>
        <taxon>Alveolata</taxon>
        <taxon>Ciliophora</taxon>
        <taxon>Postciliodesmatophora</taxon>
        <taxon>Heterotrichea</taxon>
        <taxon>Heterotrichida</taxon>
        <taxon>Stentoridae</taxon>
        <taxon>Stentor</taxon>
    </lineage>
</organism>
<gene>
    <name evidence="7" type="ORF">SteCoe_3753</name>
</gene>
<evidence type="ECO:0000256" key="2">
    <source>
        <dbReference type="ARBA" id="ARBA00022737"/>
    </source>
</evidence>
<feature type="domain" description="AN1-type" evidence="6">
    <location>
        <begin position="86"/>
        <end position="136"/>
    </location>
</feature>
<dbReference type="GO" id="GO:0005737">
    <property type="term" value="C:cytoplasm"/>
    <property type="evidence" value="ECO:0007669"/>
    <property type="project" value="TreeGrafter"/>
</dbReference>
<dbReference type="Proteomes" id="UP000187209">
    <property type="component" value="Unassembled WGS sequence"/>
</dbReference>
<evidence type="ECO:0000256" key="5">
    <source>
        <dbReference type="PROSITE-ProRule" id="PRU00449"/>
    </source>
</evidence>
<dbReference type="PANTHER" id="PTHR14677:SF20">
    <property type="entry name" value="ZINC FINGER AN1-TYPE CONTAINING 2A-RELATED"/>
    <property type="match status" value="1"/>
</dbReference>
<dbReference type="PROSITE" id="PS51039">
    <property type="entry name" value="ZF_AN1"/>
    <property type="match status" value="2"/>
</dbReference>
<reference evidence="7 8" key="1">
    <citation type="submission" date="2016-11" db="EMBL/GenBank/DDBJ databases">
        <title>The macronuclear genome of Stentor coeruleus: a giant cell with tiny introns.</title>
        <authorList>
            <person name="Slabodnick M."/>
            <person name="Ruby J.G."/>
            <person name="Reiff S.B."/>
            <person name="Swart E.C."/>
            <person name="Gosai S."/>
            <person name="Prabakaran S."/>
            <person name="Witkowska E."/>
            <person name="Larue G.E."/>
            <person name="Fisher S."/>
            <person name="Freeman R.M."/>
            <person name="Gunawardena J."/>
            <person name="Chu W."/>
            <person name="Stover N.A."/>
            <person name="Gregory B.D."/>
            <person name="Nowacki M."/>
            <person name="Derisi J."/>
            <person name="Roy S.W."/>
            <person name="Marshall W.F."/>
            <person name="Sood P."/>
        </authorList>
    </citation>
    <scope>NUCLEOTIDE SEQUENCE [LARGE SCALE GENOMIC DNA]</scope>
    <source>
        <strain evidence="7">WM001</strain>
    </source>
</reference>
<evidence type="ECO:0000256" key="4">
    <source>
        <dbReference type="ARBA" id="ARBA00022833"/>
    </source>
</evidence>
<evidence type="ECO:0000256" key="1">
    <source>
        <dbReference type="ARBA" id="ARBA00022723"/>
    </source>
</evidence>
<dbReference type="InterPro" id="IPR000058">
    <property type="entry name" value="Znf_AN1"/>
</dbReference>
<dbReference type="Pfam" id="PF25403">
    <property type="entry name" value="zf-C2H2_ZFAND2"/>
    <property type="match status" value="1"/>
</dbReference>
<dbReference type="PANTHER" id="PTHR14677">
    <property type="entry name" value="ARSENITE INDUCUBLE RNA ASSOCIATED PROTEIN AIP-1-RELATED"/>
    <property type="match status" value="1"/>
</dbReference>
<proteinExistence type="predicted"/>
<protein>
    <recommendedName>
        <fullName evidence="6">AN1-type domain-containing protein</fullName>
    </recommendedName>
</protein>
<comment type="caution">
    <text evidence="7">The sequence shown here is derived from an EMBL/GenBank/DDBJ whole genome shotgun (WGS) entry which is preliminary data.</text>
</comment>
<evidence type="ECO:0000313" key="8">
    <source>
        <dbReference type="Proteomes" id="UP000187209"/>
    </source>
</evidence>
<evidence type="ECO:0000259" key="6">
    <source>
        <dbReference type="PROSITE" id="PS51039"/>
    </source>
</evidence>
<dbReference type="InterPro" id="IPR035896">
    <property type="entry name" value="AN1-like_Znf"/>
</dbReference>
<evidence type="ECO:0000256" key="3">
    <source>
        <dbReference type="ARBA" id="ARBA00022771"/>
    </source>
</evidence>
<keyword evidence="2" id="KW-0677">Repeat</keyword>
<accession>A0A1R2CWC9</accession>